<accession>T1IH49</accession>
<reference evidence="2" key="2">
    <citation type="submission" date="2015-02" db="UniProtKB">
        <authorList>
            <consortium name="EnsemblMetazoa"/>
        </authorList>
    </citation>
    <scope>IDENTIFICATION</scope>
</reference>
<feature type="region of interest" description="Disordered" evidence="1">
    <location>
        <begin position="71"/>
        <end position="116"/>
    </location>
</feature>
<sequence>MAARRGTTKRFNKRGNPRAPSRLKVVEWVKKAWNDLGVDIIINSFTTCGIMSSNPDDIHCTKVGNIAENARDALLEEESDIESSEESDDDDESEDGEGESDCDDANEIDVDNFLNV</sequence>
<evidence type="ECO:0008006" key="4">
    <source>
        <dbReference type="Google" id="ProtNLM"/>
    </source>
</evidence>
<dbReference type="AlphaFoldDB" id="T1IH49"/>
<proteinExistence type="predicted"/>
<evidence type="ECO:0000256" key="1">
    <source>
        <dbReference type="SAM" id="MobiDB-lite"/>
    </source>
</evidence>
<name>T1IH49_STRMM</name>
<keyword evidence="3" id="KW-1185">Reference proteome</keyword>
<dbReference type="Proteomes" id="UP000014500">
    <property type="component" value="Unassembled WGS sequence"/>
</dbReference>
<organism evidence="2 3">
    <name type="scientific">Strigamia maritima</name>
    <name type="common">European centipede</name>
    <name type="synonym">Geophilus maritimus</name>
    <dbReference type="NCBI Taxonomy" id="126957"/>
    <lineage>
        <taxon>Eukaryota</taxon>
        <taxon>Metazoa</taxon>
        <taxon>Ecdysozoa</taxon>
        <taxon>Arthropoda</taxon>
        <taxon>Myriapoda</taxon>
        <taxon>Chilopoda</taxon>
        <taxon>Pleurostigmophora</taxon>
        <taxon>Geophilomorpha</taxon>
        <taxon>Linotaeniidae</taxon>
        <taxon>Strigamia</taxon>
    </lineage>
</organism>
<evidence type="ECO:0000313" key="2">
    <source>
        <dbReference type="EnsemblMetazoa" id="SMAR000155-PA"/>
    </source>
</evidence>
<reference evidence="3" key="1">
    <citation type="submission" date="2011-05" db="EMBL/GenBank/DDBJ databases">
        <authorList>
            <person name="Richards S.R."/>
            <person name="Qu J."/>
            <person name="Jiang H."/>
            <person name="Jhangiani S.N."/>
            <person name="Agravi P."/>
            <person name="Goodspeed R."/>
            <person name="Gross S."/>
            <person name="Mandapat C."/>
            <person name="Jackson L."/>
            <person name="Mathew T."/>
            <person name="Pu L."/>
            <person name="Thornton R."/>
            <person name="Saada N."/>
            <person name="Wilczek-Boney K.B."/>
            <person name="Lee S."/>
            <person name="Kovar C."/>
            <person name="Wu Y."/>
            <person name="Scherer S.E."/>
            <person name="Worley K.C."/>
            <person name="Muzny D.M."/>
            <person name="Gibbs R."/>
        </authorList>
    </citation>
    <scope>NUCLEOTIDE SEQUENCE</scope>
    <source>
        <strain evidence="3">Brora</strain>
    </source>
</reference>
<dbReference type="EnsemblMetazoa" id="SMAR000155-RA">
    <property type="protein sequence ID" value="SMAR000155-PA"/>
    <property type="gene ID" value="SMAR000155"/>
</dbReference>
<dbReference type="HOGENOM" id="CLU_2099905_0_0_1"/>
<feature type="compositionally biased region" description="Acidic residues" evidence="1">
    <location>
        <begin position="75"/>
        <end position="110"/>
    </location>
</feature>
<dbReference type="EMBL" id="JH429696">
    <property type="status" value="NOT_ANNOTATED_CDS"/>
    <property type="molecule type" value="Genomic_DNA"/>
</dbReference>
<protein>
    <recommendedName>
        <fullName evidence="4">DDE-1 domain-containing protein</fullName>
    </recommendedName>
</protein>
<dbReference type="OMA" id="INSFTTC"/>
<evidence type="ECO:0000313" key="3">
    <source>
        <dbReference type="Proteomes" id="UP000014500"/>
    </source>
</evidence>